<dbReference type="GO" id="GO:0008168">
    <property type="term" value="F:methyltransferase activity"/>
    <property type="evidence" value="ECO:0007669"/>
    <property type="project" value="UniProtKB-KW"/>
</dbReference>
<gene>
    <name evidence="2" type="ORF">IAB26_00370</name>
</gene>
<sequence>MTSRELVLRTLEFENQTGRVPREIWTLPWAKLHYGEEFDRILTDYPNDILTARPRYHQSSKVSRGDMYRTGIYVDDWGCIFENRQDGIIGEVKQPLVEGEEWEDWEKVTFPENWLSFDKEEVNQYCRSVDGFVLAGCYPRPFEQLQFIRGTENLFMDLVDPPENLLNFMKKMHAFYCEQLNKWAETEVDALMIMDDWGTQENLLINPKIWEELFMPMYRDYIDI</sequence>
<evidence type="ECO:0000313" key="2">
    <source>
        <dbReference type="EMBL" id="HIQ95000.1"/>
    </source>
</evidence>
<evidence type="ECO:0000313" key="3">
    <source>
        <dbReference type="Proteomes" id="UP000886886"/>
    </source>
</evidence>
<accession>A0A9D1CZD3</accession>
<evidence type="ECO:0000259" key="1">
    <source>
        <dbReference type="Pfam" id="PF01208"/>
    </source>
</evidence>
<dbReference type="AlphaFoldDB" id="A0A9D1CZD3"/>
<reference evidence="2" key="2">
    <citation type="journal article" date="2021" name="PeerJ">
        <title>Extensive microbial diversity within the chicken gut microbiome revealed by metagenomics and culture.</title>
        <authorList>
            <person name="Gilroy R."/>
            <person name="Ravi A."/>
            <person name="Getino M."/>
            <person name="Pursley I."/>
            <person name="Horton D.L."/>
            <person name="Alikhan N.F."/>
            <person name="Baker D."/>
            <person name="Gharbi K."/>
            <person name="Hall N."/>
            <person name="Watson M."/>
            <person name="Adriaenssens E.M."/>
            <person name="Foster-Nyarko E."/>
            <person name="Jarju S."/>
            <person name="Secka A."/>
            <person name="Antonio M."/>
            <person name="Oren A."/>
            <person name="Chaudhuri R.R."/>
            <person name="La Ragione R."/>
            <person name="Hildebrand F."/>
            <person name="Pallen M.J."/>
        </authorList>
    </citation>
    <scope>NUCLEOTIDE SEQUENCE</scope>
    <source>
        <strain evidence="2">ChiSjej3B21-11622</strain>
    </source>
</reference>
<keyword evidence="2" id="KW-0808">Transferase</keyword>
<feature type="non-terminal residue" evidence="2">
    <location>
        <position position="224"/>
    </location>
</feature>
<name>A0A9D1CZD3_9FIRM</name>
<organism evidence="2 3">
    <name type="scientific">Candidatus Limivivens merdigallinarum</name>
    <dbReference type="NCBI Taxonomy" id="2840859"/>
    <lineage>
        <taxon>Bacteria</taxon>
        <taxon>Bacillati</taxon>
        <taxon>Bacillota</taxon>
        <taxon>Clostridia</taxon>
        <taxon>Lachnospirales</taxon>
        <taxon>Lachnospiraceae</taxon>
        <taxon>Lachnospiraceae incertae sedis</taxon>
        <taxon>Candidatus Limivivens</taxon>
    </lineage>
</organism>
<proteinExistence type="predicted"/>
<feature type="domain" description="Uroporphyrinogen decarboxylase (URO-D)" evidence="1">
    <location>
        <begin position="88"/>
        <end position="223"/>
    </location>
</feature>
<dbReference type="InterPro" id="IPR038071">
    <property type="entry name" value="UROD/MetE-like_sf"/>
</dbReference>
<protein>
    <submittedName>
        <fullName evidence="2">Methyltransferase</fullName>
    </submittedName>
</protein>
<dbReference type="InterPro" id="IPR000257">
    <property type="entry name" value="Uroporphyrinogen_deCOase"/>
</dbReference>
<reference evidence="2" key="1">
    <citation type="submission" date="2020-10" db="EMBL/GenBank/DDBJ databases">
        <authorList>
            <person name="Gilroy R."/>
        </authorList>
    </citation>
    <scope>NUCLEOTIDE SEQUENCE</scope>
    <source>
        <strain evidence="2">ChiSjej3B21-11622</strain>
    </source>
</reference>
<dbReference type="EMBL" id="DVFT01000004">
    <property type="protein sequence ID" value="HIQ95000.1"/>
    <property type="molecule type" value="Genomic_DNA"/>
</dbReference>
<keyword evidence="2" id="KW-0489">Methyltransferase</keyword>
<dbReference type="Proteomes" id="UP000886886">
    <property type="component" value="Unassembled WGS sequence"/>
</dbReference>
<dbReference type="GO" id="GO:0004853">
    <property type="term" value="F:uroporphyrinogen decarboxylase activity"/>
    <property type="evidence" value="ECO:0007669"/>
    <property type="project" value="InterPro"/>
</dbReference>
<dbReference type="GO" id="GO:0006779">
    <property type="term" value="P:porphyrin-containing compound biosynthetic process"/>
    <property type="evidence" value="ECO:0007669"/>
    <property type="project" value="InterPro"/>
</dbReference>
<dbReference type="SUPFAM" id="SSF51726">
    <property type="entry name" value="UROD/MetE-like"/>
    <property type="match status" value="1"/>
</dbReference>
<comment type="caution">
    <text evidence="2">The sequence shown here is derived from an EMBL/GenBank/DDBJ whole genome shotgun (WGS) entry which is preliminary data.</text>
</comment>
<dbReference type="Pfam" id="PF01208">
    <property type="entry name" value="URO-D"/>
    <property type="match status" value="1"/>
</dbReference>
<dbReference type="GO" id="GO:0032259">
    <property type="term" value="P:methylation"/>
    <property type="evidence" value="ECO:0007669"/>
    <property type="project" value="UniProtKB-KW"/>
</dbReference>
<dbReference type="Gene3D" id="3.20.20.210">
    <property type="match status" value="1"/>
</dbReference>